<dbReference type="PROSITE" id="PS51832">
    <property type="entry name" value="HD_GYP"/>
    <property type="match status" value="1"/>
</dbReference>
<comment type="caution">
    <text evidence="1">The sequence shown here is derived from an EMBL/GenBank/DDBJ whole genome shotgun (WGS) entry which is preliminary data.</text>
</comment>
<sequence length="412" mass="46802">MKNLSLLKYFTFYSLIAFLFTGFSLILFINGHMVNDKINSMEQMTHISLDYIVEPELSSADYNATLSKEKFNVLDMKIQHFAESENILGIKIWNPSNLVIYSKNNTVIETKVNNKINLDEAIKNKQNYLISKDLVNGKTIKVIRIYLPIQINNSILGVYEIIKPYDEIDMHIKPVIRNISIIVFSGLIILYLLLIKIMYDSSIKMLKQNEALIHKSNDLEEAYSKLNSSYKSTILALSKAIDARDKYTAGHSERVTNLSLKIGQALNLSSDQLNVLEIAALFHDVGKIGIPDKVLNKPGKLTDEEFNQIKEHPSIGVDILKTIEFLDKTLPMIFHHHEKYKGNGYPSGISGDSIPLESRIICVADSYDAMTSDRPYRKGMPHNVAVDELIKFKGIQFDPQIVDAFLKINIEE</sequence>
<dbReference type="SMART" id="SM00471">
    <property type="entry name" value="HDc"/>
    <property type="match status" value="1"/>
</dbReference>
<dbReference type="Pfam" id="PF13487">
    <property type="entry name" value="HD_5"/>
    <property type="match status" value="1"/>
</dbReference>
<dbReference type="SUPFAM" id="SSF109604">
    <property type="entry name" value="HD-domain/PDEase-like"/>
    <property type="match status" value="1"/>
</dbReference>
<evidence type="ECO:0000313" key="2">
    <source>
        <dbReference type="Proteomes" id="UP000474042"/>
    </source>
</evidence>
<dbReference type="EMBL" id="WOFV02000044">
    <property type="protein sequence ID" value="NAS18823.1"/>
    <property type="molecule type" value="Genomic_DNA"/>
</dbReference>
<dbReference type="PANTHER" id="PTHR43155">
    <property type="entry name" value="CYCLIC DI-GMP PHOSPHODIESTERASE PA4108-RELATED"/>
    <property type="match status" value="1"/>
</dbReference>
<accession>A0A6L9EQC3</accession>
<organism evidence="1 2">
    <name type="scientific">Clostridium butyricum</name>
    <dbReference type="NCBI Taxonomy" id="1492"/>
    <lineage>
        <taxon>Bacteria</taxon>
        <taxon>Bacillati</taxon>
        <taxon>Bacillota</taxon>
        <taxon>Clostridia</taxon>
        <taxon>Eubacteriales</taxon>
        <taxon>Clostridiaceae</taxon>
        <taxon>Clostridium</taxon>
    </lineage>
</organism>
<protein>
    <submittedName>
        <fullName evidence="1">HD domain-containing protein</fullName>
    </submittedName>
</protein>
<name>A0A6L9EQC3_CLOBU</name>
<dbReference type="RefSeq" id="WP_024039021.1">
    <property type="nucleotide sequence ID" value="NZ_JBAMGF010000121.1"/>
</dbReference>
<dbReference type="AlphaFoldDB" id="A0A6L9EQC3"/>
<dbReference type="InterPro" id="IPR006674">
    <property type="entry name" value="HD_domain"/>
</dbReference>
<dbReference type="InterPro" id="IPR037522">
    <property type="entry name" value="HD_GYP_dom"/>
</dbReference>
<dbReference type="PANTHER" id="PTHR43155:SF2">
    <property type="entry name" value="CYCLIC DI-GMP PHOSPHODIESTERASE PA4108"/>
    <property type="match status" value="1"/>
</dbReference>
<dbReference type="InterPro" id="IPR003607">
    <property type="entry name" value="HD/PDEase_dom"/>
</dbReference>
<evidence type="ECO:0000313" key="1">
    <source>
        <dbReference type="EMBL" id="NAS18823.1"/>
    </source>
</evidence>
<dbReference type="Gene3D" id="1.10.3210.10">
    <property type="entry name" value="Hypothetical protein af1432"/>
    <property type="match status" value="1"/>
</dbReference>
<reference evidence="1 2" key="1">
    <citation type="submission" date="2020-01" db="EMBL/GenBank/DDBJ databases">
        <title>Genome sequence of a 1,3-propanediol producer, Clostridium butyricum S3.</title>
        <authorList>
            <person name="Zhou J."/>
        </authorList>
    </citation>
    <scope>NUCLEOTIDE SEQUENCE [LARGE SCALE GENOMIC DNA]</scope>
    <source>
        <strain evidence="1 2">S3</strain>
    </source>
</reference>
<dbReference type="PROSITE" id="PS51831">
    <property type="entry name" value="HD"/>
    <property type="match status" value="1"/>
</dbReference>
<gene>
    <name evidence="1" type="ORF">GND98_013335</name>
</gene>
<dbReference type="Proteomes" id="UP000474042">
    <property type="component" value="Unassembled WGS sequence"/>
</dbReference>
<proteinExistence type="predicted"/>
<dbReference type="CDD" id="cd00077">
    <property type="entry name" value="HDc"/>
    <property type="match status" value="1"/>
</dbReference>